<keyword evidence="5" id="KW-1185">Reference proteome</keyword>
<sequence length="122" mass="12973">MAAVPLIAVTDDDEAVRIALSSLMRSLGYSVRTYASGEEFLGSEEKTAISCLITDVQMPGMSGIDLQAALKDQGHAFPIIFMTAFAAPHLERKAKEAGASAFLSKPFQANALIQEIEAALGR</sequence>
<evidence type="ECO:0000313" key="5">
    <source>
        <dbReference type="Proteomes" id="UP001595796"/>
    </source>
</evidence>
<dbReference type="PROSITE" id="PS50110">
    <property type="entry name" value="RESPONSE_REGULATORY"/>
    <property type="match status" value="1"/>
</dbReference>
<dbReference type="InterPro" id="IPR001789">
    <property type="entry name" value="Sig_transdc_resp-reg_receiver"/>
</dbReference>
<name>A0ABV9Z3D6_9HYPH</name>
<dbReference type="SUPFAM" id="SSF52172">
    <property type="entry name" value="CheY-like"/>
    <property type="match status" value="1"/>
</dbReference>
<dbReference type="PANTHER" id="PTHR44591">
    <property type="entry name" value="STRESS RESPONSE REGULATOR PROTEIN 1"/>
    <property type="match status" value="1"/>
</dbReference>
<evidence type="ECO:0000313" key="4">
    <source>
        <dbReference type="EMBL" id="MFC5069094.1"/>
    </source>
</evidence>
<dbReference type="RefSeq" id="WP_114956700.1">
    <property type="nucleotide sequence ID" value="NZ_JBHSJF010000006.1"/>
</dbReference>
<dbReference type="InterPro" id="IPR011006">
    <property type="entry name" value="CheY-like_superfamily"/>
</dbReference>
<dbReference type="EMBL" id="JBHSJF010000006">
    <property type="protein sequence ID" value="MFC5069094.1"/>
    <property type="molecule type" value="Genomic_DNA"/>
</dbReference>
<dbReference type="InterPro" id="IPR050595">
    <property type="entry name" value="Bact_response_regulator"/>
</dbReference>
<dbReference type="Pfam" id="PF00072">
    <property type="entry name" value="Response_reg"/>
    <property type="match status" value="1"/>
</dbReference>
<reference evidence="5" key="1">
    <citation type="journal article" date="2019" name="Int. J. Syst. Evol. Microbiol.">
        <title>The Global Catalogue of Microorganisms (GCM) 10K type strain sequencing project: providing services to taxonomists for standard genome sequencing and annotation.</title>
        <authorList>
            <consortium name="The Broad Institute Genomics Platform"/>
            <consortium name="The Broad Institute Genome Sequencing Center for Infectious Disease"/>
            <person name="Wu L."/>
            <person name="Ma J."/>
        </authorList>
    </citation>
    <scope>NUCLEOTIDE SEQUENCE [LARGE SCALE GENOMIC DNA]</scope>
    <source>
        <strain evidence="5">CGMCC 1.16444</strain>
    </source>
</reference>
<dbReference type="Proteomes" id="UP001595796">
    <property type="component" value="Unassembled WGS sequence"/>
</dbReference>
<dbReference type="SMART" id="SM00448">
    <property type="entry name" value="REC"/>
    <property type="match status" value="1"/>
</dbReference>
<protein>
    <submittedName>
        <fullName evidence="4">Response regulator transcription factor</fullName>
    </submittedName>
</protein>
<evidence type="ECO:0000256" key="2">
    <source>
        <dbReference type="PROSITE-ProRule" id="PRU00169"/>
    </source>
</evidence>
<keyword evidence="1 2" id="KW-0597">Phosphoprotein</keyword>
<evidence type="ECO:0000256" key="1">
    <source>
        <dbReference type="ARBA" id="ARBA00022553"/>
    </source>
</evidence>
<dbReference type="PANTHER" id="PTHR44591:SF25">
    <property type="entry name" value="CHEMOTAXIS TWO-COMPONENT RESPONSE REGULATOR"/>
    <property type="match status" value="1"/>
</dbReference>
<organism evidence="4 5">
    <name type="scientific">Flaviflagellibacter deserti</name>
    <dbReference type="NCBI Taxonomy" id="2267266"/>
    <lineage>
        <taxon>Bacteria</taxon>
        <taxon>Pseudomonadati</taxon>
        <taxon>Pseudomonadota</taxon>
        <taxon>Alphaproteobacteria</taxon>
        <taxon>Hyphomicrobiales</taxon>
        <taxon>Flaviflagellibacter</taxon>
    </lineage>
</organism>
<feature type="modified residue" description="4-aspartylphosphate" evidence="2">
    <location>
        <position position="55"/>
    </location>
</feature>
<evidence type="ECO:0000259" key="3">
    <source>
        <dbReference type="PROSITE" id="PS50110"/>
    </source>
</evidence>
<accession>A0ABV9Z3D6</accession>
<comment type="caution">
    <text evidence="4">The sequence shown here is derived from an EMBL/GenBank/DDBJ whole genome shotgun (WGS) entry which is preliminary data.</text>
</comment>
<proteinExistence type="predicted"/>
<dbReference type="Gene3D" id="3.40.50.2300">
    <property type="match status" value="1"/>
</dbReference>
<gene>
    <name evidence="4" type="ORF">ACFPFW_13840</name>
</gene>
<feature type="domain" description="Response regulatory" evidence="3">
    <location>
        <begin position="6"/>
        <end position="120"/>
    </location>
</feature>